<keyword evidence="4" id="KW-0539">Nucleus</keyword>
<dbReference type="Gene3D" id="1.10.10.60">
    <property type="entry name" value="Homeodomain-like"/>
    <property type="match status" value="3"/>
</dbReference>
<dbReference type="Pfam" id="PF00249">
    <property type="entry name" value="Myb_DNA-binding"/>
    <property type="match status" value="1"/>
</dbReference>
<proteinExistence type="predicted"/>
<protein>
    <submittedName>
        <fullName evidence="8">Uncharacterized protein</fullName>
    </submittedName>
</protein>
<evidence type="ECO:0000256" key="5">
    <source>
        <dbReference type="SAM" id="MobiDB-lite"/>
    </source>
</evidence>
<evidence type="ECO:0000256" key="1">
    <source>
        <dbReference type="ARBA" id="ARBA00023015"/>
    </source>
</evidence>
<evidence type="ECO:0000313" key="8">
    <source>
        <dbReference type="EMBL" id="TFY67954.1"/>
    </source>
</evidence>
<dbReference type="GO" id="GO:0019185">
    <property type="term" value="C:snRNA-activating protein complex"/>
    <property type="evidence" value="ECO:0007669"/>
    <property type="project" value="TreeGrafter"/>
</dbReference>
<feature type="domain" description="HTH myb-type" evidence="7">
    <location>
        <begin position="124"/>
        <end position="171"/>
    </location>
</feature>
<dbReference type="Proteomes" id="UP000298390">
    <property type="component" value="Unassembled WGS sequence"/>
</dbReference>
<dbReference type="GO" id="GO:0042796">
    <property type="term" value="P:snRNA transcription by RNA polymerase III"/>
    <property type="evidence" value="ECO:0007669"/>
    <property type="project" value="TreeGrafter"/>
</dbReference>
<feature type="compositionally biased region" description="Polar residues" evidence="5">
    <location>
        <begin position="484"/>
        <end position="493"/>
    </location>
</feature>
<name>A0A4Y9Z006_9APHY</name>
<dbReference type="GO" id="GO:0042795">
    <property type="term" value="P:snRNA transcription by RNA polymerase II"/>
    <property type="evidence" value="ECO:0007669"/>
    <property type="project" value="TreeGrafter"/>
</dbReference>
<feature type="domain" description="Myb-like" evidence="6">
    <location>
        <begin position="116"/>
        <end position="167"/>
    </location>
</feature>
<reference evidence="8 9" key="1">
    <citation type="submission" date="2019-01" db="EMBL/GenBank/DDBJ databases">
        <title>Genome sequencing of the rare red list fungi Fomitopsis rosea.</title>
        <authorList>
            <person name="Buettner E."/>
            <person name="Kellner H."/>
        </authorList>
    </citation>
    <scope>NUCLEOTIDE SEQUENCE [LARGE SCALE GENOMIC DNA]</scope>
    <source>
        <strain evidence="8 9">DSM 105464</strain>
    </source>
</reference>
<evidence type="ECO:0000259" key="7">
    <source>
        <dbReference type="PROSITE" id="PS51294"/>
    </source>
</evidence>
<gene>
    <name evidence="8" type="ORF">EVJ58_g1305</name>
</gene>
<evidence type="ECO:0000256" key="3">
    <source>
        <dbReference type="ARBA" id="ARBA00023163"/>
    </source>
</evidence>
<dbReference type="InterPro" id="IPR009057">
    <property type="entry name" value="Homeodomain-like_sf"/>
</dbReference>
<feature type="domain" description="Myb-like" evidence="6">
    <location>
        <begin position="65"/>
        <end position="115"/>
    </location>
</feature>
<dbReference type="InterPro" id="IPR051575">
    <property type="entry name" value="Myb-like_DNA-bd"/>
</dbReference>
<feature type="region of interest" description="Disordered" evidence="5">
    <location>
        <begin position="170"/>
        <end position="234"/>
    </location>
</feature>
<keyword evidence="3" id="KW-0804">Transcription</keyword>
<dbReference type="STRING" id="34475.A0A4Y9Z006"/>
<keyword evidence="2" id="KW-0238">DNA-binding</keyword>
<evidence type="ECO:0000256" key="2">
    <source>
        <dbReference type="ARBA" id="ARBA00023125"/>
    </source>
</evidence>
<dbReference type="SMART" id="SM00717">
    <property type="entry name" value="SANT"/>
    <property type="match status" value="3"/>
</dbReference>
<dbReference type="PANTHER" id="PTHR46621">
    <property type="entry name" value="SNRNA-ACTIVATING PROTEIN COMPLEX SUBUNIT 4"/>
    <property type="match status" value="1"/>
</dbReference>
<dbReference type="InterPro" id="IPR017930">
    <property type="entry name" value="Myb_dom"/>
</dbReference>
<feature type="domain" description="HTH myb-type" evidence="7">
    <location>
        <begin position="68"/>
        <end position="119"/>
    </location>
</feature>
<dbReference type="GO" id="GO:0000978">
    <property type="term" value="F:RNA polymerase II cis-regulatory region sequence-specific DNA binding"/>
    <property type="evidence" value="ECO:0007669"/>
    <property type="project" value="TreeGrafter"/>
</dbReference>
<accession>A0A4Y9Z006</accession>
<dbReference type="GO" id="GO:0001006">
    <property type="term" value="F:RNA polymerase III type 3 promoter sequence-specific DNA binding"/>
    <property type="evidence" value="ECO:0007669"/>
    <property type="project" value="TreeGrafter"/>
</dbReference>
<dbReference type="PANTHER" id="PTHR46621:SF1">
    <property type="entry name" value="SNRNA-ACTIVATING PROTEIN COMPLEX SUBUNIT 4"/>
    <property type="match status" value="1"/>
</dbReference>
<keyword evidence="1" id="KW-0805">Transcription regulation</keyword>
<dbReference type="Pfam" id="PF13921">
    <property type="entry name" value="Myb_DNA-bind_6"/>
    <property type="match status" value="1"/>
</dbReference>
<evidence type="ECO:0000259" key="6">
    <source>
        <dbReference type="PROSITE" id="PS50090"/>
    </source>
</evidence>
<evidence type="ECO:0000256" key="4">
    <source>
        <dbReference type="ARBA" id="ARBA00023242"/>
    </source>
</evidence>
<sequence>MQTQDEVFQPRDRRPWTEEEDEMLRMAIEEEDTECNPPTRWHAISQHIPNRTNKDCRKRWWAQMATIVSKGSWTSDEDERLCRAVEELGPKWALVANRVRTRNSGQCAKRWNDALNPTIDRSGWTREEDEQLLRAVEQQGHSWANIARTSLPGRTGLAAKNRYNHLMRGACRQAGRRRSRTSPMTTEKRRTRGISEASATMFHGTSSRWAGSQSGSDSSESGTTPPSPRSLPEGDEVHLYTATNAAEFTDAEMLSRLSVRLPSPLTPASGIERHSGASSSASLLYNPPSPSAAYLSETPPLLGDLGDAQMDPFSMWSPCISGPATPIDAPFMDLALGVSQHHASNFYHSQPLTSTGSSCDVQNPAGDGVLAMADYLALYPPSNVSRQSPYLTQSIPELSSLALDAQVTIGSLPAFPDKASVQLAQQAVDPSDRRVAVAVAICDQQDVISTVHSLSHSLSSMLGQGQVQGADDTPRPETYPTPHSPQLHTLWQS</sequence>
<dbReference type="AlphaFoldDB" id="A0A4Y9Z006"/>
<organism evidence="8 9">
    <name type="scientific">Rhodofomes roseus</name>
    <dbReference type="NCBI Taxonomy" id="34475"/>
    <lineage>
        <taxon>Eukaryota</taxon>
        <taxon>Fungi</taxon>
        <taxon>Dikarya</taxon>
        <taxon>Basidiomycota</taxon>
        <taxon>Agaricomycotina</taxon>
        <taxon>Agaricomycetes</taxon>
        <taxon>Polyporales</taxon>
        <taxon>Rhodofomes</taxon>
    </lineage>
</organism>
<feature type="domain" description="HTH myb-type" evidence="7">
    <location>
        <begin position="13"/>
        <end position="60"/>
    </location>
</feature>
<dbReference type="InterPro" id="IPR001005">
    <property type="entry name" value="SANT/Myb"/>
</dbReference>
<evidence type="ECO:0000313" key="9">
    <source>
        <dbReference type="Proteomes" id="UP000298390"/>
    </source>
</evidence>
<comment type="caution">
    <text evidence="8">The sequence shown here is derived from an EMBL/GenBank/DDBJ whole genome shotgun (WGS) entry which is preliminary data.</text>
</comment>
<dbReference type="SUPFAM" id="SSF46689">
    <property type="entry name" value="Homeodomain-like"/>
    <property type="match status" value="2"/>
</dbReference>
<dbReference type="PROSITE" id="PS50090">
    <property type="entry name" value="MYB_LIKE"/>
    <property type="match status" value="3"/>
</dbReference>
<dbReference type="PROSITE" id="PS51294">
    <property type="entry name" value="HTH_MYB"/>
    <property type="match status" value="3"/>
</dbReference>
<feature type="region of interest" description="Disordered" evidence="5">
    <location>
        <begin position="463"/>
        <end position="493"/>
    </location>
</feature>
<feature type="domain" description="Myb-like" evidence="6">
    <location>
        <begin position="8"/>
        <end position="64"/>
    </location>
</feature>
<dbReference type="CDD" id="cd00167">
    <property type="entry name" value="SANT"/>
    <property type="match status" value="3"/>
</dbReference>
<dbReference type="EMBL" id="SEKV01000041">
    <property type="protein sequence ID" value="TFY67954.1"/>
    <property type="molecule type" value="Genomic_DNA"/>
</dbReference>
<feature type="compositionally biased region" description="Low complexity" evidence="5">
    <location>
        <begin position="205"/>
        <end position="224"/>
    </location>
</feature>